<evidence type="ECO:0000313" key="6">
    <source>
        <dbReference type="Proteomes" id="UP000265903"/>
    </source>
</evidence>
<dbReference type="GO" id="GO:0009893">
    <property type="term" value="P:positive regulation of metabolic process"/>
    <property type="evidence" value="ECO:0007669"/>
    <property type="project" value="UniProtKB-ARBA"/>
</dbReference>
<dbReference type="Pfam" id="PF12833">
    <property type="entry name" value="HTH_18"/>
    <property type="match status" value="1"/>
</dbReference>
<dbReference type="InterPro" id="IPR018062">
    <property type="entry name" value="HTH_AraC-typ_CS"/>
</dbReference>
<dbReference type="Gene3D" id="1.10.10.60">
    <property type="entry name" value="Homeodomain-like"/>
    <property type="match status" value="1"/>
</dbReference>
<dbReference type="RefSeq" id="WP_114335955.1">
    <property type="nucleotide sequence ID" value="NZ_QMDL01000006.1"/>
</dbReference>
<dbReference type="InterPro" id="IPR052158">
    <property type="entry name" value="INH-QAR"/>
</dbReference>
<dbReference type="InterPro" id="IPR029062">
    <property type="entry name" value="Class_I_gatase-like"/>
</dbReference>
<dbReference type="InterPro" id="IPR002818">
    <property type="entry name" value="DJ-1/PfpI"/>
</dbReference>
<dbReference type="PANTHER" id="PTHR43130:SF3">
    <property type="entry name" value="HTH-TYPE TRANSCRIPTIONAL REGULATOR RV1931C"/>
    <property type="match status" value="1"/>
</dbReference>
<dbReference type="PROSITE" id="PS01124">
    <property type="entry name" value="HTH_ARAC_FAMILY_2"/>
    <property type="match status" value="1"/>
</dbReference>
<dbReference type="InterPro" id="IPR009057">
    <property type="entry name" value="Homeodomain-like_sf"/>
</dbReference>
<keyword evidence="6" id="KW-1185">Reference proteome</keyword>
<dbReference type="SMART" id="SM00342">
    <property type="entry name" value="HTH_ARAC"/>
    <property type="match status" value="1"/>
</dbReference>
<dbReference type="SUPFAM" id="SSF46689">
    <property type="entry name" value="Homeodomain-like"/>
    <property type="match status" value="2"/>
</dbReference>
<dbReference type="SUPFAM" id="SSF52317">
    <property type="entry name" value="Class I glutamine amidotransferase-like"/>
    <property type="match status" value="1"/>
</dbReference>
<evidence type="ECO:0000256" key="1">
    <source>
        <dbReference type="ARBA" id="ARBA00023015"/>
    </source>
</evidence>
<keyword evidence="3" id="KW-0804">Transcription</keyword>
<dbReference type="Pfam" id="PF01965">
    <property type="entry name" value="DJ-1_PfpI"/>
    <property type="match status" value="1"/>
</dbReference>
<dbReference type="InterPro" id="IPR018060">
    <property type="entry name" value="HTH_AraC"/>
</dbReference>
<keyword evidence="2" id="KW-0238">DNA-binding</keyword>
<dbReference type="PROSITE" id="PS00041">
    <property type="entry name" value="HTH_ARAC_FAMILY_1"/>
    <property type="match status" value="1"/>
</dbReference>
<evidence type="ECO:0000259" key="4">
    <source>
        <dbReference type="PROSITE" id="PS01124"/>
    </source>
</evidence>
<evidence type="ECO:0000313" key="5">
    <source>
        <dbReference type="EMBL" id="RMJ01597.1"/>
    </source>
</evidence>
<feature type="domain" description="HTH araC/xylS-type" evidence="4">
    <location>
        <begin position="217"/>
        <end position="315"/>
    </location>
</feature>
<accession>A0A3M2R8L1</accession>
<organism evidence="5 6">
    <name type="scientific">Marinobacter litoralis</name>
    <dbReference type="NCBI Taxonomy" id="187981"/>
    <lineage>
        <taxon>Bacteria</taxon>
        <taxon>Pseudomonadati</taxon>
        <taxon>Pseudomonadota</taxon>
        <taxon>Gammaproteobacteria</taxon>
        <taxon>Pseudomonadales</taxon>
        <taxon>Marinobacteraceae</taxon>
        <taxon>Marinobacter</taxon>
    </lineage>
</organism>
<dbReference type="PANTHER" id="PTHR43130">
    <property type="entry name" value="ARAC-FAMILY TRANSCRIPTIONAL REGULATOR"/>
    <property type="match status" value="1"/>
</dbReference>
<dbReference type="GO" id="GO:0003700">
    <property type="term" value="F:DNA-binding transcription factor activity"/>
    <property type="evidence" value="ECO:0007669"/>
    <property type="project" value="InterPro"/>
</dbReference>
<protein>
    <submittedName>
        <fullName evidence="5">HTH-type transcriptional regulator CdhR</fullName>
    </submittedName>
</protein>
<proteinExistence type="predicted"/>
<dbReference type="AlphaFoldDB" id="A0A3M2R8L1"/>
<gene>
    <name evidence="5" type="primary">cdhR_3</name>
    <name evidence="5" type="ORF">DOQ08_03179</name>
</gene>
<dbReference type="Gene3D" id="3.40.50.880">
    <property type="match status" value="1"/>
</dbReference>
<dbReference type="OrthoDB" id="9803764at2"/>
<dbReference type="GO" id="GO:0043565">
    <property type="term" value="F:sequence-specific DNA binding"/>
    <property type="evidence" value="ECO:0007669"/>
    <property type="project" value="InterPro"/>
</dbReference>
<dbReference type="CDD" id="cd03136">
    <property type="entry name" value="GATase1_AraC_ArgR_like"/>
    <property type="match status" value="1"/>
</dbReference>
<dbReference type="EMBL" id="QMDL01000006">
    <property type="protein sequence ID" value="RMJ01597.1"/>
    <property type="molecule type" value="Genomic_DNA"/>
</dbReference>
<comment type="caution">
    <text evidence="5">The sequence shown here is derived from an EMBL/GenBank/DDBJ whole genome shotgun (WGS) entry which is preliminary data.</text>
</comment>
<evidence type="ECO:0000256" key="2">
    <source>
        <dbReference type="ARBA" id="ARBA00023125"/>
    </source>
</evidence>
<keyword evidence="1" id="KW-0805">Transcription regulation</keyword>
<reference evidence="5 6" key="1">
    <citation type="submission" date="2018-08" db="EMBL/GenBank/DDBJ databases">
        <title>Whole Genome Sequence of the Moderate Halophilic Marine Bacterium Marinobacter litoralis Sw-45.</title>
        <authorList>
            <person name="Musa H."/>
        </authorList>
    </citation>
    <scope>NUCLEOTIDE SEQUENCE [LARGE SCALE GENOMIC DNA]</scope>
    <source>
        <strain evidence="5 6">Sw-45</strain>
    </source>
</reference>
<name>A0A3M2R8L1_9GAMM</name>
<evidence type="ECO:0000256" key="3">
    <source>
        <dbReference type="ARBA" id="ARBA00023163"/>
    </source>
</evidence>
<sequence>MIKNYGILLLPEFSNLCFSNLIEPIRAANDLSDRPVAKWHLFSVDGQCVSSTSGLTFPVNQSIADIPGTAPLDVLFVLASYNYESYITADLVKSLRKLKPYAVQIAGMDAGAFALAKAGLLSGYRATIHWAELEVFHERFPDIKVCADRYVIDRDRITTGGASTSMDLILELIRQHHGEQLALAVAEYLIFDIEQPGSKQQREYASTWLSVRAPRLAKAVRIMEANIEQPIAISDLASKVGASQRQLEREFHEIFKTTPARHYIELRIAAAQRLLRETSLGITQIAVRCGFSSSAALTRNYRSVYSCTPSNDRKSHRARAAASIQA</sequence>
<dbReference type="Proteomes" id="UP000265903">
    <property type="component" value="Unassembled WGS sequence"/>
</dbReference>